<feature type="compositionally biased region" description="Acidic residues" evidence="1">
    <location>
        <begin position="105"/>
        <end position="118"/>
    </location>
</feature>
<protein>
    <submittedName>
        <fullName evidence="3">Uncharacterized protein</fullName>
    </submittedName>
</protein>
<keyword evidence="2" id="KW-1133">Transmembrane helix</keyword>
<feature type="compositionally biased region" description="Low complexity" evidence="1">
    <location>
        <begin position="119"/>
        <end position="135"/>
    </location>
</feature>
<dbReference type="EMBL" id="JACSDZ010000019">
    <property type="protein sequence ID" value="KAF7383239.1"/>
    <property type="molecule type" value="Genomic_DNA"/>
</dbReference>
<accession>A0A834MTL9</accession>
<evidence type="ECO:0000313" key="3">
    <source>
        <dbReference type="EMBL" id="KAF7383239.1"/>
    </source>
</evidence>
<feature type="region of interest" description="Disordered" evidence="1">
    <location>
        <begin position="104"/>
        <end position="141"/>
    </location>
</feature>
<evidence type="ECO:0000256" key="2">
    <source>
        <dbReference type="SAM" id="Phobius"/>
    </source>
</evidence>
<keyword evidence="4" id="KW-1185">Reference proteome</keyword>
<evidence type="ECO:0000313" key="4">
    <source>
        <dbReference type="Proteomes" id="UP000617340"/>
    </source>
</evidence>
<sequence>MNGNVETTCWTSRVDDVDQKDGMYTSSTTTTYDVRRLCKSVLLSYHVLAKNVFLTMVAMAAVMVVAVAVASTRLLLIISATRVCLPGRRRARGFRVKVRLTTQTETEDVDEDEDEDENATPATSTAEATAPATATGQEGNSIDDESILNLPMVIEFKLRSHLSFIFE</sequence>
<keyword evidence="2" id="KW-0812">Transmembrane</keyword>
<comment type="caution">
    <text evidence="3">The sequence shown here is derived from an EMBL/GenBank/DDBJ whole genome shotgun (WGS) entry which is preliminary data.</text>
</comment>
<evidence type="ECO:0000256" key="1">
    <source>
        <dbReference type="SAM" id="MobiDB-lite"/>
    </source>
</evidence>
<reference evidence="3" key="1">
    <citation type="journal article" date="2020" name="G3 (Bethesda)">
        <title>High-Quality Assemblies for Three Invasive Social Wasps from the &lt;i&gt;Vespula&lt;/i&gt; Genus.</title>
        <authorList>
            <person name="Harrop T.W.R."/>
            <person name="Guhlin J."/>
            <person name="McLaughlin G.M."/>
            <person name="Permina E."/>
            <person name="Stockwell P."/>
            <person name="Gilligan J."/>
            <person name="Le Lec M.F."/>
            <person name="Gruber M.A.M."/>
            <person name="Quinn O."/>
            <person name="Lovegrove M."/>
            <person name="Duncan E.J."/>
            <person name="Remnant E.J."/>
            <person name="Van Eeckhoven J."/>
            <person name="Graham B."/>
            <person name="Knapp R.A."/>
            <person name="Langford K.W."/>
            <person name="Kronenberg Z."/>
            <person name="Press M.O."/>
            <person name="Eacker S.M."/>
            <person name="Wilson-Rankin E.E."/>
            <person name="Purcell J."/>
            <person name="Lester P.J."/>
            <person name="Dearden P.K."/>
        </authorList>
    </citation>
    <scope>NUCLEOTIDE SEQUENCE</scope>
    <source>
        <strain evidence="3">Linc-1</strain>
    </source>
</reference>
<feature type="transmembrane region" description="Helical" evidence="2">
    <location>
        <begin position="52"/>
        <end position="85"/>
    </location>
</feature>
<keyword evidence="2" id="KW-0472">Membrane</keyword>
<proteinExistence type="predicted"/>
<organism evidence="3 4">
    <name type="scientific">Vespula germanica</name>
    <name type="common">German yellow jacket</name>
    <name type="synonym">Paravespula germanica</name>
    <dbReference type="NCBI Taxonomy" id="30212"/>
    <lineage>
        <taxon>Eukaryota</taxon>
        <taxon>Metazoa</taxon>
        <taxon>Ecdysozoa</taxon>
        <taxon>Arthropoda</taxon>
        <taxon>Hexapoda</taxon>
        <taxon>Insecta</taxon>
        <taxon>Pterygota</taxon>
        <taxon>Neoptera</taxon>
        <taxon>Endopterygota</taxon>
        <taxon>Hymenoptera</taxon>
        <taxon>Apocrita</taxon>
        <taxon>Aculeata</taxon>
        <taxon>Vespoidea</taxon>
        <taxon>Vespidae</taxon>
        <taxon>Vespinae</taxon>
        <taxon>Vespula</taxon>
    </lineage>
</organism>
<dbReference type="AlphaFoldDB" id="A0A834MTL9"/>
<dbReference type="Proteomes" id="UP000617340">
    <property type="component" value="Unassembled WGS sequence"/>
</dbReference>
<name>A0A834MTL9_VESGE</name>
<gene>
    <name evidence="3" type="ORF">HZH68_015088</name>
</gene>